<dbReference type="GO" id="GO:0016787">
    <property type="term" value="F:hydrolase activity"/>
    <property type="evidence" value="ECO:0007669"/>
    <property type="project" value="UniProtKB-KW"/>
</dbReference>
<organism evidence="3 4">
    <name type="scientific">Haloarchaeobius amylolyticus</name>
    <dbReference type="NCBI Taxonomy" id="1198296"/>
    <lineage>
        <taxon>Archaea</taxon>
        <taxon>Methanobacteriati</taxon>
        <taxon>Methanobacteriota</taxon>
        <taxon>Stenosarchaea group</taxon>
        <taxon>Halobacteria</taxon>
        <taxon>Halobacteriales</taxon>
        <taxon>Halorubellaceae</taxon>
        <taxon>Haloarchaeobius</taxon>
    </lineage>
</organism>
<feature type="region of interest" description="Disordered" evidence="2">
    <location>
        <begin position="26"/>
        <end position="46"/>
    </location>
</feature>
<keyword evidence="3" id="KW-0378">Hydrolase</keyword>
<evidence type="ECO:0000256" key="1">
    <source>
        <dbReference type="ARBA" id="ARBA00010552"/>
    </source>
</evidence>
<evidence type="ECO:0000256" key="2">
    <source>
        <dbReference type="SAM" id="MobiDB-lite"/>
    </source>
</evidence>
<sequence>MEHIETDAAPSFDGLPIGQATKHGNSIYLAQSPRDPETGEVVSHDPGEQTEQIFENIEAILSAADSSCEEIVKATVYVTDIDDLGAVNEVYGEYVGEPFPARCAVEVDNLAGDIKVEIDIVAAA</sequence>
<evidence type="ECO:0000313" key="3">
    <source>
        <dbReference type="EMBL" id="MFD1562611.1"/>
    </source>
</evidence>
<feature type="compositionally biased region" description="Basic and acidic residues" evidence="2">
    <location>
        <begin position="34"/>
        <end position="46"/>
    </location>
</feature>
<dbReference type="Pfam" id="PF01042">
    <property type="entry name" value="Ribonuc_L-PSP"/>
    <property type="match status" value="1"/>
</dbReference>
<dbReference type="SUPFAM" id="SSF55298">
    <property type="entry name" value="YjgF-like"/>
    <property type="match status" value="1"/>
</dbReference>
<dbReference type="EMBL" id="JBHUDI010000002">
    <property type="protein sequence ID" value="MFD1562611.1"/>
    <property type="molecule type" value="Genomic_DNA"/>
</dbReference>
<dbReference type="AlphaFoldDB" id="A0ABD6BC25"/>
<keyword evidence="4" id="KW-1185">Reference proteome</keyword>
<dbReference type="InterPro" id="IPR006175">
    <property type="entry name" value="YjgF/YER057c/UK114"/>
</dbReference>
<dbReference type="PANTHER" id="PTHR11803:SF39">
    <property type="entry name" value="2-IMINOBUTANOATE_2-IMINOPROPANOATE DEAMINASE"/>
    <property type="match status" value="1"/>
</dbReference>
<dbReference type="InterPro" id="IPR035959">
    <property type="entry name" value="RutC-like_sf"/>
</dbReference>
<proteinExistence type="inferred from homology"/>
<dbReference type="Proteomes" id="UP001597076">
    <property type="component" value="Unassembled WGS sequence"/>
</dbReference>
<comment type="caution">
    <text evidence="3">The sequence shown here is derived from an EMBL/GenBank/DDBJ whole genome shotgun (WGS) entry which is preliminary data.</text>
</comment>
<gene>
    <name evidence="3" type="ORF">ACFR99_03455</name>
</gene>
<dbReference type="CDD" id="cd00448">
    <property type="entry name" value="YjgF_YER057c_UK114_family"/>
    <property type="match status" value="1"/>
</dbReference>
<reference evidence="3 4" key="1">
    <citation type="journal article" date="2019" name="Int. J. Syst. Evol. Microbiol.">
        <title>The Global Catalogue of Microorganisms (GCM) 10K type strain sequencing project: providing services to taxonomists for standard genome sequencing and annotation.</title>
        <authorList>
            <consortium name="The Broad Institute Genomics Platform"/>
            <consortium name="The Broad Institute Genome Sequencing Center for Infectious Disease"/>
            <person name="Wu L."/>
            <person name="Ma J."/>
        </authorList>
    </citation>
    <scope>NUCLEOTIDE SEQUENCE [LARGE SCALE GENOMIC DNA]</scope>
    <source>
        <strain evidence="3 4">CGMCC 1.12230</strain>
    </source>
</reference>
<dbReference type="PANTHER" id="PTHR11803">
    <property type="entry name" value="2-IMINOBUTANOATE/2-IMINOPROPANOATE DEAMINASE RIDA"/>
    <property type="match status" value="1"/>
</dbReference>
<dbReference type="FunFam" id="3.30.1330.40:FF:000001">
    <property type="entry name" value="L-PSP family endoribonuclease"/>
    <property type="match status" value="1"/>
</dbReference>
<dbReference type="InterPro" id="IPR006056">
    <property type="entry name" value="RidA"/>
</dbReference>
<evidence type="ECO:0000313" key="4">
    <source>
        <dbReference type="Proteomes" id="UP001597076"/>
    </source>
</evidence>
<dbReference type="RefSeq" id="WP_390284404.1">
    <property type="nucleotide sequence ID" value="NZ_JBHUDI010000002.1"/>
</dbReference>
<dbReference type="EC" id="3.5.-.-" evidence="3"/>
<dbReference type="Gene3D" id="3.30.1330.40">
    <property type="entry name" value="RutC-like"/>
    <property type="match status" value="1"/>
</dbReference>
<name>A0ABD6BC25_9EURY</name>
<accession>A0ABD6BC25</accession>
<protein>
    <submittedName>
        <fullName evidence="3">RidA family protein</fullName>
        <ecNumber evidence="3">3.5.-.-</ecNumber>
    </submittedName>
</protein>
<dbReference type="NCBIfam" id="TIGR00004">
    <property type="entry name" value="Rid family detoxifying hydrolase"/>
    <property type="match status" value="1"/>
</dbReference>
<comment type="similarity">
    <text evidence="1">Belongs to the RutC family.</text>
</comment>
<feature type="region of interest" description="Disordered" evidence="2">
    <location>
        <begin position="1"/>
        <end position="20"/>
    </location>
</feature>